<dbReference type="SUPFAM" id="SSF52402">
    <property type="entry name" value="Adenine nucleotide alpha hydrolases-like"/>
    <property type="match status" value="1"/>
</dbReference>
<dbReference type="CDD" id="cd00293">
    <property type="entry name" value="USP-like"/>
    <property type="match status" value="1"/>
</dbReference>
<dbReference type="InterPro" id="IPR006016">
    <property type="entry name" value="UspA"/>
</dbReference>
<sequence>MKKALVTVDFKGNGQKVLTAAKNWAKAFDGKIILLNVDPIELDNRSLEIEPVMAHHADDIKHQILLRLKAIEDELNEAAIPFRHVLKSGTPHEKILEVAEDENIDVIFMGLNKHSAAYRFLIGSVADQVIKKSKIPMMLIPNE</sequence>
<protein>
    <submittedName>
        <fullName evidence="5">Universal stress protein</fullName>
    </submittedName>
</protein>
<dbReference type="RefSeq" id="WP_182042086.1">
    <property type="nucleotide sequence ID" value="NZ_JACDZE010000001.1"/>
</dbReference>
<dbReference type="PRINTS" id="PR01438">
    <property type="entry name" value="UNVRSLSTRESS"/>
</dbReference>
<keyword evidence="3" id="KW-0067">ATP-binding</keyword>
<organism evidence="5 6">
    <name type="scientific">Moheibacter lacus</name>
    <dbReference type="NCBI Taxonomy" id="2745851"/>
    <lineage>
        <taxon>Bacteria</taxon>
        <taxon>Pseudomonadati</taxon>
        <taxon>Bacteroidota</taxon>
        <taxon>Flavobacteriia</taxon>
        <taxon>Flavobacteriales</taxon>
        <taxon>Weeksellaceae</taxon>
        <taxon>Moheibacter</taxon>
    </lineage>
</organism>
<evidence type="ECO:0000256" key="2">
    <source>
        <dbReference type="ARBA" id="ARBA00022741"/>
    </source>
</evidence>
<dbReference type="GO" id="GO:0005524">
    <property type="term" value="F:ATP binding"/>
    <property type="evidence" value="ECO:0007669"/>
    <property type="project" value="UniProtKB-KW"/>
</dbReference>
<comment type="caution">
    <text evidence="5">The sequence shown here is derived from an EMBL/GenBank/DDBJ whole genome shotgun (WGS) entry which is preliminary data.</text>
</comment>
<reference evidence="5 6" key="1">
    <citation type="submission" date="2020-07" db="EMBL/GenBank/DDBJ databases">
        <title>Moheibacter lacus sp. nov., a member of the family Flavobacteriaceae isolated from freshwater lake sediment.</title>
        <authorList>
            <person name="Liu Y."/>
        </authorList>
    </citation>
    <scope>NUCLEOTIDE SEQUENCE [LARGE SCALE GENOMIC DNA]</scope>
    <source>
        <strain evidence="5 6">BDHS18</strain>
    </source>
</reference>
<comment type="similarity">
    <text evidence="1">Belongs to the universal stress protein A family.</text>
</comment>
<accession>A0A838ZL84</accession>
<evidence type="ECO:0000259" key="4">
    <source>
        <dbReference type="Pfam" id="PF00582"/>
    </source>
</evidence>
<dbReference type="PANTHER" id="PTHR46268">
    <property type="entry name" value="STRESS RESPONSE PROTEIN NHAX"/>
    <property type="match status" value="1"/>
</dbReference>
<dbReference type="AlphaFoldDB" id="A0A838ZL84"/>
<dbReference type="EMBL" id="JACDZE010000001">
    <property type="protein sequence ID" value="MBA5628490.1"/>
    <property type="molecule type" value="Genomic_DNA"/>
</dbReference>
<dbReference type="Pfam" id="PF00582">
    <property type="entry name" value="Usp"/>
    <property type="match status" value="1"/>
</dbReference>
<dbReference type="PANTHER" id="PTHR46268:SF27">
    <property type="entry name" value="UNIVERSAL STRESS PROTEIN RV2623"/>
    <property type="match status" value="1"/>
</dbReference>
<proteinExistence type="inferred from homology"/>
<evidence type="ECO:0000256" key="1">
    <source>
        <dbReference type="ARBA" id="ARBA00008791"/>
    </source>
</evidence>
<evidence type="ECO:0000256" key="3">
    <source>
        <dbReference type="ARBA" id="ARBA00022840"/>
    </source>
</evidence>
<dbReference type="InterPro" id="IPR014729">
    <property type="entry name" value="Rossmann-like_a/b/a_fold"/>
</dbReference>
<dbReference type="InterPro" id="IPR006015">
    <property type="entry name" value="Universal_stress_UspA"/>
</dbReference>
<evidence type="ECO:0000313" key="5">
    <source>
        <dbReference type="EMBL" id="MBA5628490.1"/>
    </source>
</evidence>
<feature type="domain" description="UspA" evidence="4">
    <location>
        <begin position="1"/>
        <end position="141"/>
    </location>
</feature>
<name>A0A838ZL84_9FLAO</name>
<dbReference type="Proteomes" id="UP000552241">
    <property type="component" value="Unassembled WGS sequence"/>
</dbReference>
<evidence type="ECO:0000313" key="6">
    <source>
        <dbReference type="Proteomes" id="UP000552241"/>
    </source>
</evidence>
<gene>
    <name evidence="5" type="ORF">HU137_01750</name>
</gene>
<keyword evidence="2" id="KW-0547">Nucleotide-binding</keyword>
<dbReference type="Gene3D" id="3.40.50.620">
    <property type="entry name" value="HUPs"/>
    <property type="match status" value="1"/>
</dbReference>
<keyword evidence="6" id="KW-1185">Reference proteome</keyword>